<dbReference type="PANTHER" id="PTHR33914:SF2">
    <property type="entry name" value="OS02G0582100 PROTEIN"/>
    <property type="match status" value="1"/>
</dbReference>
<feature type="region of interest" description="Disordered" evidence="1">
    <location>
        <begin position="285"/>
        <end position="306"/>
    </location>
</feature>
<name>A0AAE1QW28_9SOLA</name>
<comment type="caution">
    <text evidence="2">The sequence shown here is derived from an EMBL/GenBank/DDBJ whole genome shotgun (WGS) entry which is preliminary data.</text>
</comment>
<dbReference type="EMBL" id="JAVYJV010000023">
    <property type="protein sequence ID" value="KAK4339252.1"/>
    <property type="molecule type" value="Genomic_DNA"/>
</dbReference>
<proteinExistence type="predicted"/>
<feature type="compositionally biased region" description="Basic and acidic residues" evidence="1">
    <location>
        <begin position="222"/>
        <end position="233"/>
    </location>
</feature>
<accession>A0AAE1QW28</accession>
<dbReference type="Proteomes" id="UP001291623">
    <property type="component" value="Unassembled WGS sequence"/>
</dbReference>
<gene>
    <name evidence="2" type="ORF">RND71_040714</name>
</gene>
<sequence length="579" mass="64785">MKDNQNGVSRRSNGYKEANSLVFPTKDFLDSNRYGSGKETLACDTKDRDELWKVSELYESVLIDDISRSNNEEIRTSTVEALPNIITSRRYRNPFACDTKDRDQQWNTPEYECSIISDFIDGKENGSIVSDAPFTSGCKFFETDAKLYTEKHINEYELPELVVCYKESNYNIVKDICMDASVPVYAQTGTYVSIPADEDQHSNTLESADVESCSTGGFKSSVEYEKNKEEDTAARVPNGSEPTSQDNVNEDTETDTYLEDLILIFGPKCTTRWKYTNLSEIDLSEEESDIENSQQSNSDSDQYSQQPDQIPFAEAAVESQNTVSVVNETNNTVSATGLFYNSELGTEAITFDFNSTKPASTRNMDQGVKKFPEPSLRLEASTGQVHFSSSNNVHEQSLESQDVANIEDKSSSGLLLDSRGHFADGEASFSALGPDIIYSGRMSYSESISLGSDSSTTSTGSFAFPILQSEWNSSPRQNHRPLTRGMMLERTIIINVYDQDEKPRTKKRAESENSYSEYFLGENGKAESDGSVEGFLENGNCKRSTSKMSLGAWLDERRTDEKKGTNRTTKYLTESRKDD</sequence>
<feature type="compositionally biased region" description="Low complexity" evidence="1">
    <location>
        <begin position="291"/>
        <end position="306"/>
    </location>
</feature>
<dbReference type="GO" id="GO:0009786">
    <property type="term" value="P:regulation of asymmetric cell division"/>
    <property type="evidence" value="ECO:0007669"/>
    <property type="project" value="InterPro"/>
</dbReference>
<dbReference type="PANTHER" id="PTHR33914">
    <property type="entry name" value="18S PRE-RIBOSOMAL ASSEMBLY PROTEIN GAR2-LIKE PROTEIN"/>
    <property type="match status" value="1"/>
</dbReference>
<keyword evidence="3" id="KW-1185">Reference proteome</keyword>
<evidence type="ECO:0000313" key="3">
    <source>
        <dbReference type="Proteomes" id="UP001291623"/>
    </source>
</evidence>
<feature type="region of interest" description="Disordered" evidence="1">
    <location>
        <begin position="500"/>
        <end position="531"/>
    </location>
</feature>
<feature type="region of interest" description="Disordered" evidence="1">
    <location>
        <begin position="221"/>
        <end position="252"/>
    </location>
</feature>
<feature type="region of interest" description="Disordered" evidence="1">
    <location>
        <begin position="557"/>
        <end position="579"/>
    </location>
</feature>
<evidence type="ECO:0000313" key="2">
    <source>
        <dbReference type="EMBL" id="KAK4339252.1"/>
    </source>
</evidence>
<protein>
    <submittedName>
        <fullName evidence="2">Uncharacterized protein</fullName>
    </submittedName>
</protein>
<evidence type="ECO:0000256" key="1">
    <source>
        <dbReference type="SAM" id="MobiDB-lite"/>
    </source>
</evidence>
<dbReference type="AlphaFoldDB" id="A0AAE1QW28"/>
<organism evidence="2 3">
    <name type="scientific">Anisodus tanguticus</name>
    <dbReference type="NCBI Taxonomy" id="243964"/>
    <lineage>
        <taxon>Eukaryota</taxon>
        <taxon>Viridiplantae</taxon>
        <taxon>Streptophyta</taxon>
        <taxon>Embryophyta</taxon>
        <taxon>Tracheophyta</taxon>
        <taxon>Spermatophyta</taxon>
        <taxon>Magnoliopsida</taxon>
        <taxon>eudicotyledons</taxon>
        <taxon>Gunneridae</taxon>
        <taxon>Pentapetalae</taxon>
        <taxon>asterids</taxon>
        <taxon>lamiids</taxon>
        <taxon>Solanales</taxon>
        <taxon>Solanaceae</taxon>
        <taxon>Solanoideae</taxon>
        <taxon>Hyoscyameae</taxon>
        <taxon>Anisodus</taxon>
    </lineage>
</organism>
<reference evidence="2" key="1">
    <citation type="submission" date="2023-12" db="EMBL/GenBank/DDBJ databases">
        <title>Genome assembly of Anisodus tanguticus.</title>
        <authorList>
            <person name="Wang Y.-J."/>
        </authorList>
    </citation>
    <scope>NUCLEOTIDE SEQUENCE</scope>
    <source>
        <strain evidence="2">KB-2021</strain>
        <tissue evidence="2">Leaf</tissue>
    </source>
</reference>
<feature type="compositionally biased region" description="Basic and acidic residues" evidence="1">
    <location>
        <begin position="500"/>
        <end position="511"/>
    </location>
</feature>
<dbReference type="InterPro" id="IPR040378">
    <property type="entry name" value="BASL"/>
</dbReference>